<dbReference type="Proteomes" id="UP000187203">
    <property type="component" value="Unassembled WGS sequence"/>
</dbReference>
<organism evidence="1 2">
    <name type="scientific">Corchorus olitorius</name>
    <dbReference type="NCBI Taxonomy" id="93759"/>
    <lineage>
        <taxon>Eukaryota</taxon>
        <taxon>Viridiplantae</taxon>
        <taxon>Streptophyta</taxon>
        <taxon>Embryophyta</taxon>
        <taxon>Tracheophyta</taxon>
        <taxon>Spermatophyta</taxon>
        <taxon>Magnoliopsida</taxon>
        <taxon>eudicotyledons</taxon>
        <taxon>Gunneridae</taxon>
        <taxon>Pentapetalae</taxon>
        <taxon>rosids</taxon>
        <taxon>malvids</taxon>
        <taxon>Malvales</taxon>
        <taxon>Malvaceae</taxon>
        <taxon>Grewioideae</taxon>
        <taxon>Apeibeae</taxon>
        <taxon>Corchorus</taxon>
    </lineage>
</organism>
<dbReference type="EMBL" id="AWUE01003674">
    <property type="protein sequence ID" value="OMP13641.1"/>
    <property type="molecule type" value="Genomic_DNA"/>
</dbReference>
<gene>
    <name evidence="1" type="ORF">COLO4_01245</name>
</gene>
<reference evidence="2" key="1">
    <citation type="submission" date="2013-09" db="EMBL/GenBank/DDBJ databases">
        <title>Corchorus olitorius genome sequencing.</title>
        <authorList>
            <person name="Alam M."/>
            <person name="Haque M.S."/>
            <person name="Islam M.S."/>
            <person name="Emdad E.M."/>
            <person name="Islam M.M."/>
            <person name="Ahmed B."/>
            <person name="Halim A."/>
            <person name="Hossen Q.M.M."/>
            <person name="Hossain M.Z."/>
            <person name="Ahmed R."/>
            <person name="Khan M.M."/>
            <person name="Islam R."/>
            <person name="Rashid M.M."/>
            <person name="Khan S.A."/>
            <person name="Rahman M.S."/>
            <person name="Alam M."/>
            <person name="Yahiya A.S."/>
            <person name="Khan M.S."/>
            <person name="Azam M.S."/>
            <person name="Haque T."/>
            <person name="Lashkar M.Z.H."/>
            <person name="Akhand A.I."/>
            <person name="Morshed G."/>
            <person name="Roy S."/>
            <person name="Uddin K.S."/>
            <person name="Rabeya T."/>
            <person name="Hossain A.S."/>
            <person name="Chowdhury A."/>
            <person name="Snigdha A.R."/>
            <person name="Mortoza M.S."/>
            <person name="Matin S.A."/>
            <person name="Hoque S.M.E."/>
            <person name="Islam M.K."/>
            <person name="Roy D.K."/>
            <person name="Haider R."/>
            <person name="Moosa M.M."/>
            <person name="Elias S.M."/>
            <person name="Hasan A.M."/>
            <person name="Jahan S."/>
            <person name="Shafiuddin M."/>
            <person name="Mahmood N."/>
            <person name="Shommy N.S."/>
        </authorList>
    </citation>
    <scope>NUCLEOTIDE SEQUENCE [LARGE SCALE GENOMIC DNA]</scope>
    <source>
        <strain evidence="2">cv. O-4</strain>
    </source>
</reference>
<protein>
    <submittedName>
        <fullName evidence="1">Uncharacterized protein</fullName>
    </submittedName>
</protein>
<proteinExistence type="predicted"/>
<keyword evidence="2" id="KW-1185">Reference proteome</keyword>
<sequence length="312" mass="35925">MTDALARHPHFARTANERDITQAARQQMIHRQPDAVLLVAHHARPAASRMRLPHHHHRHFVHQRFQQRQVAGRNRRIVAVAAEHDHPIDLAIDNRLKNRAFVIVVLRAAVGRLGIVQGDFVTDGQTGLLNLRHQRDEVRVSDVRDDHRERIALARYHAARHQVGAELMLGDHLFHPRAGFFRYPRMLVEHARDGSDRHTGEYGNILDGEIFAHRRRVRLFVAERGRRAVAQQLTHYAGGKTAGRQPELQLERDVIPPVPLQIFRHHQHGAPRRIDAFTLQQAQQIGRARQLLLFKRQRFALGARLAASGQRR</sequence>
<dbReference type="AlphaFoldDB" id="A0A1R3L2T0"/>
<comment type="caution">
    <text evidence="1">The sequence shown here is derived from an EMBL/GenBank/DDBJ whole genome shotgun (WGS) entry which is preliminary data.</text>
</comment>
<evidence type="ECO:0000313" key="2">
    <source>
        <dbReference type="Proteomes" id="UP000187203"/>
    </source>
</evidence>
<feature type="non-terminal residue" evidence="1">
    <location>
        <position position="312"/>
    </location>
</feature>
<evidence type="ECO:0000313" key="1">
    <source>
        <dbReference type="EMBL" id="OMP13641.1"/>
    </source>
</evidence>
<name>A0A1R3L2T0_9ROSI</name>
<accession>A0A1R3L2T0</accession>